<keyword evidence="3" id="KW-1185">Reference proteome</keyword>
<feature type="non-terminal residue" evidence="2">
    <location>
        <position position="1"/>
    </location>
</feature>
<feature type="region of interest" description="Disordered" evidence="1">
    <location>
        <begin position="1"/>
        <end position="42"/>
    </location>
</feature>
<feature type="compositionally biased region" description="Pro residues" evidence="1">
    <location>
        <begin position="1"/>
        <end position="10"/>
    </location>
</feature>
<dbReference type="Gramene" id="TVU42629">
    <property type="protein sequence ID" value="TVU42629"/>
    <property type="gene ID" value="EJB05_09048"/>
</dbReference>
<sequence length="155" mass="17669">MPASAPPPSPARFVDPRRSRRGSAPPRRSRCRSTPYSSPTRFVKEAEKPSVSFMAIGVGNPKVTRKQVRHKPTTYLKSRMIGCLVNSWTDLMESRSRRWIKAKDMLDSSKCWLGAGVAEEECRNQGRRCWEQGSKENIKFQMKEKPPYDTVPVTV</sequence>
<name>A0A5J9W2K8_9POAL</name>
<protein>
    <submittedName>
        <fullName evidence="2">Uncharacterized protein</fullName>
    </submittedName>
</protein>
<organism evidence="2 3">
    <name type="scientific">Eragrostis curvula</name>
    <name type="common">weeping love grass</name>
    <dbReference type="NCBI Taxonomy" id="38414"/>
    <lineage>
        <taxon>Eukaryota</taxon>
        <taxon>Viridiplantae</taxon>
        <taxon>Streptophyta</taxon>
        <taxon>Embryophyta</taxon>
        <taxon>Tracheophyta</taxon>
        <taxon>Spermatophyta</taxon>
        <taxon>Magnoliopsida</taxon>
        <taxon>Liliopsida</taxon>
        <taxon>Poales</taxon>
        <taxon>Poaceae</taxon>
        <taxon>PACMAD clade</taxon>
        <taxon>Chloridoideae</taxon>
        <taxon>Eragrostideae</taxon>
        <taxon>Eragrostidinae</taxon>
        <taxon>Eragrostis</taxon>
    </lineage>
</organism>
<dbReference type="EMBL" id="RWGY01000005">
    <property type="protein sequence ID" value="TVU42629.1"/>
    <property type="molecule type" value="Genomic_DNA"/>
</dbReference>
<feature type="compositionally biased region" description="Low complexity" evidence="1">
    <location>
        <begin position="22"/>
        <end position="41"/>
    </location>
</feature>
<reference evidence="2 3" key="1">
    <citation type="journal article" date="2019" name="Sci. Rep.">
        <title>A high-quality genome of Eragrostis curvula grass provides insights into Poaceae evolution and supports new strategies to enhance forage quality.</title>
        <authorList>
            <person name="Carballo J."/>
            <person name="Santos B.A.C.M."/>
            <person name="Zappacosta D."/>
            <person name="Garbus I."/>
            <person name="Selva J.P."/>
            <person name="Gallo C.A."/>
            <person name="Diaz A."/>
            <person name="Albertini E."/>
            <person name="Caccamo M."/>
            <person name="Echenique V."/>
        </authorList>
    </citation>
    <scope>NUCLEOTIDE SEQUENCE [LARGE SCALE GENOMIC DNA]</scope>
    <source>
        <strain evidence="3">cv. Victoria</strain>
        <tissue evidence="2">Leaf</tissue>
    </source>
</reference>
<dbReference type="AlphaFoldDB" id="A0A5J9W2K8"/>
<evidence type="ECO:0000313" key="2">
    <source>
        <dbReference type="EMBL" id="TVU42629.1"/>
    </source>
</evidence>
<proteinExistence type="predicted"/>
<comment type="caution">
    <text evidence="2">The sequence shown here is derived from an EMBL/GenBank/DDBJ whole genome shotgun (WGS) entry which is preliminary data.</text>
</comment>
<evidence type="ECO:0000256" key="1">
    <source>
        <dbReference type="SAM" id="MobiDB-lite"/>
    </source>
</evidence>
<evidence type="ECO:0000313" key="3">
    <source>
        <dbReference type="Proteomes" id="UP000324897"/>
    </source>
</evidence>
<gene>
    <name evidence="2" type="ORF">EJB05_09048</name>
</gene>
<accession>A0A5J9W2K8</accession>
<dbReference type="Proteomes" id="UP000324897">
    <property type="component" value="Unassembled WGS sequence"/>
</dbReference>